<keyword evidence="2" id="KW-1185">Reference proteome</keyword>
<evidence type="ECO:0000313" key="2">
    <source>
        <dbReference type="Proteomes" id="UP001596137"/>
    </source>
</evidence>
<proteinExistence type="predicted"/>
<protein>
    <submittedName>
        <fullName evidence="1">Uncharacterized protein</fullName>
    </submittedName>
</protein>
<reference evidence="2" key="1">
    <citation type="journal article" date="2019" name="Int. J. Syst. Evol. Microbiol.">
        <title>The Global Catalogue of Microorganisms (GCM) 10K type strain sequencing project: providing services to taxonomists for standard genome sequencing and annotation.</title>
        <authorList>
            <consortium name="The Broad Institute Genomics Platform"/>
            <consortium name="The Broad Institute Genome Sequencing Center for Infectious Disease"/>
            <person name="Wu L."/>
            <person name="Ma J."/>
        </authorList>
    </citation>
    <scope>NUCLEOTIDE SEQUENCE [LARGE SCALE GENOMIC DNA]</scope>
    <source>
        <strain evidence="2">JCM 30346</strain>
    </source>
</reference>
<organism evidence="1 2">
    <name type="scientific">Sphaerisporangium aureirubrum</name>
    <dbReference type="NCBI Taxonomy" id="1544736"/>
    <lineage>
        <taxon>Bacteria</taxon>
        <taxon>Bacillati</taxon>
        <taxon>Actinomycetota</taxon>
        <taxon>Actinomycetes</taxon>
        <taxon>Streptosporangiales</taxon>
        <taxon>Streptosporangiaceae</taxon>
        <taxon>Sphaerisporangium</taxon>
    </lineage>
</organism>
<sequence length="106" mass="11758">MRLAGGSADRPARSLKRPAALETLRRLSRDTEDVLLAYFAGHGTIVRRGQLCLVLTDTDTDADDPDITGLEFERVREAQLTPTRRSPGNYWTWSGPAYPVARSNCP</sequence>
<comment type="caution">
    <text evidence="1">The sequence shown here is derived from an EMBL/GenBank/DDBJ whole genome shotgun (WGS) entry which is preliminary data.</text>
</comment>
<gene>
    <name evidence="1" type="ORF">ACFP1K_22670</name>
</gene>
<dbReference type="RefSeq" id="WP_380756568.1">
    <property type="nucleotide sequence ID" value="NZ_JBHSRF010000036.1"/>
</dbReference>
<accession>A0ABW1NKU1</accession>
<evidence type="ECO:0000313" key="1">
    <source>
        <dbReference type="EMBL" id="MFC6083989.1"/>
    </source>
</evidence>
<name>A0ABW1NKU1_9ACTN</name>
<dbReference type="Proteomes" id="UP001596137">
    <property type="component" value="Unassembled WGS sequence"/>
</dbReference>
<dbReference type="EMBL" id="JBHSRF010000036">
    <property type="protein sequence ID" value="MFC6083989.1"/>
    <property type="molecule type" value="Genomic_DNA"/>
</dbReference>